<keyword evidence="3" id="KW-1185">Reference proteome</keyword>
<sequence>MLLLGCAPLLAQKSEQLPQDDPDLPSLLASPVPNVPGLKARLSGFNVASTFTSVHDSSSGWYTLYTPAVSYAVSPHYSFDANIAVYLYRLAADQVTTTRQQQPSPGQPNPQPVQDTYTTDLRPHRGELGDLVLAAHMNLSPKWFRYTLTPSMTVPTGDVDHGLSTGRVTFDINNHFETRSSRGGFLLDLGGGDSSSLFNRLVTKDYTSLGPLAHFSVGGQVFLPLRMVFQSVAYEQLPLGDGKIYTTLSRPGYPDRTFVTGRSVSEDNGFTNSLVVPLNSHVTLQSYYNRSLRLELDTVSMGITFTLKSNRPKRRRSLLLDEGVLR</sequence>
<organism evidence="2 3">
    <name type="scientific">Granulicella cerasi</name>
    <dbReference type="NCBI Taxonomy" id="741063"/>
    <lineage>
        <taxon>Bacteria</taxon>
        <taxon>Pseudomonadati</taxon>
        <taxon>Acidobacteriota</taxon>
        <taxon>Terriglobia</taxon>
        <taxon>Terriglobales</taxon>
        <taxon>Acidobacteriaceae</taxon>
        <taxon>Granulicella</taxon>
    </lineage>
</organism>
<proteinExistence type="predicted"/>
<accession>A0ABW1Z693</accession>
<evidence type="ECO:0000256" key="1">
    <source>
        <dbReference type="SAM" id="MobiDB-lite"/>
    </source>
</evidence>
<protein>
    <submittedName>
        <fullName evidence="2">Uncharacterized protein</fullName>
    </submittedName>
</protein>
<name>A0ABW1Z693_9BACT</name>
<dbReference type="RefSeq" id="WP_263371477.1">
    <property type="nucleotide sequence ID" value="NZ_JAGSYD010000003.1"/>
</dbReference>
<feature type="region of interest" description="Disordered" evidence="1">
    <location>
        <begin position="96"/>
        <end position="121"/>
    </location>
</feature>
<comment type="caution">
    <text evidence="2">The sequence shown here is derived from an EMBL/GenBank/DDBJ whole genome shotgun (WGS) entry which is preliminary data.</text>
</comment>
<dbReference type="Proteomes" id="UP001596391">
    <property type="component" value="Unassembled WGS sequence"/>
</dbReference>
<dbReference type="EMBL" id="JBHSWI010000001">
    <property type="protein sequence ID" value="MFC6645085.1"/>
    <property type="molecule type" value="Genomic_DNA"/>
</dbReference>
<reference evidence="3" key="1">
    <citation type="journal article" date="2019" name="Int. J. Syst. Evol. Microbiol.">
        <title>The Global Catalogue of Microorganisms (GCM) 10K type strain sequencing project: providing services to taxonomists for standard genome sequencing and annotation.</title>
        <authorList>
            <consortium name="The Broad Institute Genomics Platform"/>
            <consortium name="The Broad Institute Genome Sequencing Center for Infectious Disease"/>
            <person name="Wu L."/>
            <person name="Ma J."/>
        </authorList>
    </citation>
    <scope>NUCLEOTIDE SEQUENCE [LARGE SCALE GENOMIC DNA]</scope>
    <source>
        <strain evidence="3">CGMCC 1.16026</strain>
    </source>
</reference>
<evidence type="ECO:0000313" key="2">
    <source>
        <dbReference type="EMBL" id="MFC6645085.1"/>
    </source>
</evidence>
<gene>
    <name evidence="2" type="ORF">ACFQBQ_05655</name>
</gene>
<evidence type="ECO:0000313" key="3">
    <source>
        <dbReference type="Proteomes" id="UP001596391"/>
    </source>
</evidence>